<evidence type="ECO:0000313" key="1">
    <source>
        <dbReference type="EnsemblPlants" id="EMT06306"/>
    </source>
</evidence>
<name>M8AP64_AEGTA</name>
<dbReference type="AlphaFoldDB" id="M8AP64"/>
<sequence length="119" mass="12915">MELARMDPPGVELPKSCLLAIKPVVADSTNATTATYQTEHPDDSRAISIQVSLFVHPFQMGRFTTLFYSTISSHLNISAAASGAKGDLEWLGTHREQQGGVGAYDADDKELEHVKPCLI</sequence>
<proteinExistence type="predicted"/>
<dbReference type="EnsemblPlants" id="EMT06306">
    <property type="protein sequence ID" value="EMT06306"/>
    <property type="gene ID" value="F775_31514"/>
</dbReference>
<accession>M8AP64</accession>
<protein>
    <submittedName>
        <fullName evidence="1">Uncharacterized protein</fullName>
    </submittedName>
</protein>
<organism evidence="1">
    <name type="scientific">Aegilops tauschii</name>
    <name type="common">Tausch's goatgrass</name>
    <name type="synonym">Aegilops squarrosa</name>
    <dbReference type="NCBI Taxonomy" id="37682"/>
    <lineage>
        <taxon>Eukaryota</taxon>
        <taxon>Viridiplantae</taxon>
        <taxon>Streptophyta</taxon>
        <taxon>Embryophyta</taxon>
        <taxon>Tracheophyta</taxon>
        <taxon>Spermatophyta</taxon>
        <taxon>Magnoliopsida</taxon>
        <taxon>Liliopsida</taxon>
        <taxon>Poales</taxon>
        <taxon>Poaceae</taxon>
        <taxon>BOP clade</taxon>
        <taxon>Pooideae</taxon>
        <taxon>Triticodae</taxon>
        <taxon>Triticeae</taxon>
        <taxon>Triticinae</taxon>
        <taxon>Aegilops</taxon>
    </lineage>
</organism>
<reference evidence="1" key="1">
    <citation type="submission" date="2015-06" db="UniProtKB">
        <authorList>
            <consortium name="EnsemblPlants"/>
        </authorList>
    </citation>
    <scope>IDENTIFICATION</scope>
</reference>